<evidence type="ECO:0000256" key="1">
    <source>
        <dbReference type="SAM" id="Phobius"/>
    </source>
</evidence>
<sequence length="454" mass="50148">MASISLSYHKCLQETECLFTPHSSGISPPVFLSASLPVNLSESVELLLSTCGASGSGGDQSLAGKSPDGRHCWSCLELGMLNGGREGLFELGQQLQQQGEYQAALHCFLSCLLGLTHVQSFTSLPNCLHQMVLTQPSPLSQGDCGEAEKMFYEVALIELTALQGSPGNCQRAVRRDRKEDKGVDCVCLGASSNSMPCVCVAGPQEEATLGSTGWTGPEELLEQASQAQQLERLAHLCIMSKQPHLALEYSGKATKIHQRTFGNDHPITARSLELMASVYAEIGKTEYSDSLGECVSALSKRFAAAESIQDSAVHCFPHSHRDKNSEIRHRKDAHHLQEDTPKINSSKVPTSILKRPSSIYGSEVEPNHRRKGERRVRFRDPETTVHAYETTPSRPHLALFTCLFLLMSFLGVAMYCTDRRHQQRLCEELEAALAVYLLQMKQLLWGCWIWLTMQ</sequence>
<keyword evidence="1" id="KW-0812">Transmembrane</keyword>
<dbReference type="EMBL" id="CAAE01015019">
    <property type="protein sequence ID" value="CAG10581.1"/>
    <property type="molecule type" value="Genomic_DNA"/>
</dbReference>
<evidence type="ECO:0000259" key="2">
    <source>
        <dbReference type="Pfam" id="PF15281"/>
    </source>
</evidence>
<dbReference type="KEGG" id="tng:GSTEN00032267G001"/>
<dbReference type="OrthoDB" id="9946233at2759"/>
<dbReference type="GO" id="GO:0005802">
    <property type="term" value="C:trans-Golgi network"/>
    <property type="evidence" value="ECO:0007669"/>
    <property type="project" value="InterPro"/>
</dbReference>
<accession>Q4RM01</accession>
<dbReference type="InterPro" id="IPR028129">
    <property type="entry name" value="Consortin_C"/>
</dbReference>
<dbReference type="GO" id="GO:0005886">
    <property type="term" value="C:plasma membrane"/>
    <property type="evidence" value="ECO:0007669"/>
    <property type="project" value="TreeGrafter"/>
</dbReference>
<feature type="transmembrane region" description="Helical" evidence="1">
    <location>
        <begin position="397"/>
        <end position="417"/>
    </location>
</feature>
<dbReference type="InterPro" id="IPR042318">
    <property type="entry name" value="Consortin"/>
</dbReference>
<comment type="caution">
    <text evidence="3">The sequence shown here is derived from an EMBL/GenBank/DDBJ whole genome shotgun (WGS) entry which is preliminary data.</text>
</comment>
<reference evidence="3" key="2">
    <citation type="submission" date="2004-02" db="EMBL/GenBank/DDBJ databases">
        <authorList>
            <consortium name="Genoscope"/>
            <consortium name="Whitehead Institute Centre for Genome Research"/>
        </authorList>
    </citation>
    <scope>NUCLEOTIDE SEQUENCE</scope>
</reference>
<dbReference type="GO" id="GO:0042998">
    <property type="term" value="P:positive regulation of Golgi to plasma membrane protein transport"/>
    <property type="evidence" value="ECO:0007669"/>
    <property type="project" value="InterPro"/>
</dbReference>
<dbReference type="Pfam" id="PF13424">
    <property type="entry name" value="TPR_12"/>
    <property type="match status" value="1"/>
</dbReference>
<dbReference type="AlphaFoldDB" id="Q4RM01"/>
<keyword evidence="1" id="KW-0472">Membrane</keyword>
<feature type="domain" description="Consortin C-terminal" evidence="2">
    <location>
        <begin position="349"/>
        <end position="450"/>
    </location>
</feature>
<organism evidence="3">
    <name type="scientific">Tetraodon nigroviridis</name>
    <name type="common">Spotted green pufferfish</name>
    <name type="synonym">Chelonodon nigroviridis</name>
    <dbReference type="NCBI Taxonomy" id="99883"/>
    <lineage>
        <taxon>Eukaryota</taxon>
        <taxon>Metazoa</taxon>
        <taxon>Chordata</taxon>
        <taxon>Craniata</taxon>
        <taxon>Vertebrata</taxon>
        <taxon>Euteleostomi</taxon>
        <taxon>Actinopterygii</taxon>
        <taxon>Neopterygii</taxon>
        <taxon>Teleostei</taxon>
        <taxon>Neoteleostei</taxon>
        <taxon>Acanthomorphata</taxon>
        <taxon>Eupercaria</taxon>
        <taxon>Tetraodontiformes</taxon>
        <taxon>Tetradontoidea</taxon>
        <taxon>Tetraodontidae</taxon>
        <taxon>Tetraodon</taxon>
    </lineage>
</organism>
<protein>
    <submittedName>
        <fullName evidence="3">(spotted green pufferfish) hypothetical protein</fullName>
    </submittedName>
</protein>
<keyword evidence="1" id="KW-1133">Transmembrane helix</keyword>
<reference evidence="3" key="1">
    <citation type="journal article" date="2004" name="Nature">
        <title>Genome duplication in the teleost fish Tetraodon nigroviridis reveals the early vertebrate proto-karyotype.</title>
        <authorList>
            <person name="Jaillon O."/>
            <person name="Aury J.-M."/>
            <person name="Brunet F."/>
            <person name="Petit J.-L."/>
            <person name="Stange-Thomann N."/>
            <person name="Mauceli E."/>
            <person name="Bouneau L."/>
            <person name="Fischer C."/>
            <person name="Ozouf-Costaz C."/>
            <person name="Bernot A."/>
            <person name="Nicaud S."/>
            <person name="Jaffe D."/>
            <person name="Fisher S."/>
            <person name="Lutfalla G."/>
            <person name="Dossat C."/>
            <person name="Segurens B."/>
            <person name="Dasilva C."/>
            <person name="Salanoubat M."/>
            <person name="Levy M."/>
            <person name="Boudet N."/>
            <person name="Castellano S."/>
            <person name="Anthouard V."/>
            <person name="Jubin C."/>
            <person name="Castelli V."/>
            <person name="Katinka M."/>
            <person name="Vacherie B."/>
            <person name="Biemont C."/>
            <person name="Skalli Z."/>
            <person name="Cattolico L."/>
            <person name="Poulain J."/>
            <person name="De Berardinis V."/>
            <person name="Cruaud C."/>
            <person name="Duprat S."/>
            <person name="Brottier P."/>
            <person name="Coutanceau J.-P."/>
            <person name="Gouzy J."/>
            <person name="Parra G."/>
            <person name="Lardier G."/>
            <person name="Chapple C."/>
            <person name="McKernan K.J."/>
            <person name="McEwan P."/>
            <person name="Bosak S."/>
            <person name="Kellis M."/>
            <person name="Volff J.-N."/>
            <person name="Guigo R."/>
            <person name="Zody M.C."/>
            <person name="Mesirov J."/>
            <person name="Lindblad-Toh K."/>
            <person name="Birren B."/>
            <person name="Nusbaum C."/>
            <person name="Kahn D."/>
            <person name="Robinson-Rechavi M."/>
            <person name="Laudet V."/>
            <person name="Schachter V."/>
            <person name="Quetier F."/>
            <person name="Saurin W."/>
            <person name="Scarpelli C."/>
            <person name="Wincker P."/>
            <person name="Lander E.S."/>
            <person name="Weissenbach J."/>
            <person name="Roest Crollius H."/>
        </authorList>
    </citation>
    <scope>NUCLEOTIDE SEQUENCE [LARGE SCALE GENOMIC DNA]</scope>
</reference>
<dbReference type="InterPro" id="IPR011990">
    <property type="entry name" value="TPR-like_helical_dom_sf"/>
</dbReference>
<dbReference type="PANTHER" id="PTHR28581">
    <property type="entry name" value="CONSORTIN"/>
    <property type="match status" value="1"/>
</dbReference>
<dbReference type="GO" id="GO:0030133">
    <property type="term" value="C:transport vesicle"/>
    <property type="evidence" value="ECO:0007669"/>
    <property type="project" value="TreeGrafter"/>
</dbReference>
<dbReference type="Pfam" id="PF15281">
    <property type="entry name" value="Consortin_C"/>
    <property type="match status" value="1"/>
</dbReference>
<dbReference type="SUPFAM" id="SSF48452">
    <property type="entry name" value="TPR-like"/>
    <property type="match status" value="1"/>
</dbReference>
<dbReference type="Gene3D" id="1.25.40.10">
    <property type="entry name" value="Tetratricopeptide repeat domain"/>
    <property type="match status" value="1"/>
</dbReference>
<evidence type="ECO:0000313" key="3">
    <source>
        <dbReference type="EMBL" id="CAG10581.1"/>
    </source>
</evidence>
<gene>
    <name evidence="3" type="ORF">GSTENG00032267001</name>
</gene>
<dbReference type="GO" id="GO:0071253">
    <property type="term" value="F:connexin binding"/>
    <property type="evidence" value="ECO:0007669"/>
    <property type="project" value="InterPro"/>
</dbReference>
<proteinExistence type="predicted"/>
<dbReference type="PANTHER" id="PTHR28581:SF2">
    <property type="entry name" value="NUTRITIONALLY-REGULATED ADIPOSE AND CARDIAC ENRICHED PROTEIN HOMOLOG ISOFORM X1"/>
    <property type="match status" value="1"/>
</dbReference>
<name>Q4RM01_TETNG</name>